<evidence type="ECO:0000313" key="3">
    <source>
        <dbReference type="Proteomes" id="UP001200551"/>
    </source>
</evidence>
<evidence type="ECO:0000256" key="1">
    <source>
        <dbReference type="SAM" id="Phobius"/>
    </source>
</evidence>
<organism evidence="2 3">
    <name type="scientific">Gordonia phage Jalebi</name>
    <dbReference type="NCBI Taxonomy" id="2910757"/>
    <lineage>
        <taxon>Viruses</taxon>
        <taxon>Duplodnaviria</taxon>
        <taxon>Heunggongvirae</taxon>
        <taxon>Uroviricota</taxon>
        <taxon>Caudoviricetes</taxon>
        <taxon>Dovevirinae</taxon>
        <taxon>Lambovirus</taxon>
        <taxon>Lambovirus jalebi</taxon>
    </lineage>
</organism>
<keyword evidence="1" id="KW-0472">Membrane</keyword>
<feature type="transmembrane region" description="Helical" evidence="1">
    <location>
        <begin position="22"/>
        <end position="41"/>
    </location>
</feature>
<accession>A0AA49GZM9</accession>
<sequence length="46" mass="5495">MDRAEWRGRDDRGADEAVSWETYTQVLSIMLWFYMLTAGLVREIKK</sequence>
<name>A0AA49GZM9_9CAUD</name>
<dbReference type="EMBL" id="OL455895">
    <property type="protein sequence ID" value="UJQ86769.1"/>
    <property type="molecule type" value="Genomic_DNA"/>
</dbReference>
<dbReference type="Proteomes" id="UP001200551">
    <property type="component" value="Segment"/>
</dbReference>
<protein>
    <submittedName>
        <fullName evidence="2">Membrane protein</fullName>
    </submittedName>
</protein>
<keyword evidence="1" id="KW-0812">Transmembrane</keyword>
<reference evidence="2 3" key="1">
    <citation type="submission" date="2021-11" db="EMBL/GenBank/DDBJ databases">
        <authorList>
            <person name="Harms R.C."/>
            <person name="Cheryl M."/>
            <person name="Lamichhane S."/>
            <person name="Nemcova N."/>
            <person name="Ball S.L."/>
            <person name="Garlena R.A."/>
            <person name="Russell D.A."/>
            <person name="Jacobs-Sera D."/>
            <person name="Hatfull G.F."/>
        </authorList>
    </citation>
    <scope>NUCLEOTIDE SEQUENCE [LARGE SCALE GENOMIC DNA]</scope>
</reference>
<evidence type="ECO:0000313" key="2">
    <source>
        <dbReference type="EMBL" id="UJQ86769.1"/>
    </source>
</evidence>
<gene>
    <name evidence="2" type="primary">77</name>
    <name evidence="2" type="ORF">SEA_JALEBI_77</name>
</gene>
<keyword evidence="3" id="KW-1185">Reference proteome</keyword>
<keyword evidence="1" id="KW-1133">Transmembrane helix</keyword>
<proteinExistence type="predicted"/>